<protein>
    <submittedName>
        <fullName evidence="2">Uncharacterized protein</fullName>
    </submittedName>
</protein>
<keyword evidence="3" id="KW-1185">Reference proteome</keyword>
<dbReference type="RefSeq" id="WP_183332669.1">
    <property type="nucleotide sequence ID" value="NZ_BMHX01000002.1"/>
</dbReference>
<dbReference type="Proteomes" id="UP000588017">
    <property type="component" value="Unassembled WGS sequence"/>
</dbReference>
<reference evidence="2 3" key="1">
    <citation type="submission" date="2020-08" db="EMBL/GenBank/DDBJ databases">
        <title>Genomic Encyclopedia of Type Strains, Phase IV (KMG-IV): sequencing the most valuable type-strain genomes for metagenomic binning, comparative biology and taxonomic classification.</title>
        <authorList>
            <person name="Goeker M."/>
        </authorList>
    </citation>
    <scope>NUCLEOTIDE SEQUENCE [LARGE SCALE GENOMIC DNA]</scope>
    <source>
        <strain evidence="2 3">DSM 101465</strain>
    </source>
</reference>
<feature type="signal peptide" evidence="1">
    <location>
        <begin position="1"/>
        <end position="19"/>
    </location>
</feature>
<keyword evidence="1" id="KW-0732">Signal</keyword>
<name>A0A841KCU5_9HYPH</name>
<organism evidence="2 3">
    <name type="scientific">Chelatococcus composti</name>
    <dbReference type="NCBI Taxonomy" id="1743235"/>
    <lineage>
        <taxon>Bacteria</taxon>
        <taxon>Pseudomonadati</taxon>
        <taxon>Pseudomonadota</taxon>
        <taxon>Alphaproteobacteria</taxon>
        <taxon>Hyphomicrobiales</taxon>
        <taxon>Chelatococcaceae</taxon>
        <taxon>Chelatococcus</taxon>
    </lineage>
</organism>
<sequence>MLRLLAILAVLCLPGAALAQGKPRSIEDCEKIEEPLAYNACLASFGPRRGERSFVPSGEAAARAPARGMKGAVSSGRRKDGKAFVIFDMGQGRR</sequence>
<dbReference type="AlphaFoldDB" id="A0A841KCU5"/>
<evidence type="ECO:0000313" key="2">
    <source>
        <dbReference type="EMBL" id="MBB6167273.1"/>
    </source>
</evidence>
<accession>A0A841KCU5</accession>
<dbReference type="EMBL" id="JACHEH010000002">
    <property type="protein sequence ID" value="MBB6167273.1"/>
    <property type="molecule type" value="Genomic_DNA"/>
</dbReference>
<comment type="caution">
    <text evidence="2">The sequence shown here is derived from an EMBL/GenBank/DDBJ whole genome shotgun (WGS) entry which is preliminary data.</text>
</comment>
<evidence type="ECO:0000256" key="1">
    <source>
        <dbReference type="SAM" id="SignalP"/>
    </source>
</evidence>
<proteinExistence type="predicted"/>
<evidence type="ECO:0000313" key="3">
    <source>
        <dbReference type="Proteomes" id="UP000588017"/>
    </source>
</evidence>
<gene>
    <name evidence="2" type="ORF">HNQ73_000891</name>
</gene>
<feature type="chain" id="PRO_5032640777" evidence="1">
    <location>
        <begin position="20"/>
        <end position="94"/>
    </location>
</feature>